<keyword evidence="9" id="KW-1185">Reference proteome</keyword>
<dbReference type="InterPro" id="IPR012944">
    <property type="entry name" value="SusD_RagB_dom"/>
</dbReference>
<dbReference type="HOGENOM" id="CLU_015553_1_4_10"/>
<evidence type="ECO:0000256" key="2">
    <source>
        <dbReference type="ARBA" id="ARBA00006275"/>
    </source>
</evidence>
<dbReference type="STRING" id="667015.Bacsa_1593"/>
<dbReference type="Proteomes" id="UP000007486">
    <property type="component" value="Chromosome"/>
</dbReference>
<dbReference type="Pfam" id="PF07980">
    <property type="entry name" value="SusD_RagB"/>
    <property type="match status" value="1"/>
</dbReference>
<keyword evidence="4" id="KW-0472">Membrane</keyword>
<dbReference type="InterPro" id="IPR033985">
    <property type="entry name" value="SusD-like_N"/>
</dbReference>
<comment type="similarity">
    <text evidence="2">Belongs to the SusD family.</text>
</comment>
<dbReference type="EMBL" id="CP002530">
    <property type="protein sequence ID" value="ADY36158.1"/>
    <property type="molecule type" value="Genomic_DNA"/>
</dbReference>
<dbReference type="AlphaFoldDB" id="F0R032"/>
<dbReference type="InterPro" id="IPR011990">
    <property type="entry name" value="TPR-like_helical_dom_sf"/>
</dbReference>
<dbReference type="eggNOG" id="COG0436">
    <property type="taxonomic scope" value="Bacteria"/>
</dbReference>
<dbReference type="SUPFAM" id="SSF48452">
    <property type="entry name" value="TPR-like"/>
    <property type="match status" value="1"/>
</dbReference>
<keyword evidence="5" id="KW-0998">Cell outer membrane</keyword>
<evidence type="ECO:0000256" key="5">
    <source>
        <dbReference type="ARBA" id="ARBA00023237"/>
    </source>
</evidence>
<evidence type="ECO:0000313" key="8">
    <source>
        <dbReference type="EMBL" id="ADY36158.1"/>
    </source>
</evidence>
<dbReference type="Gene3D" id="1.25.40.390">
    <property type="match status" value="1"/>
</dbReference>
<evidence type="ECO:0000256" key="4">
    <source>
        <dbReference type="ARBA" id="ARBA00023136"/>
    </source>
</evidence>
<dbReference type="GO" id="GO:0009279">
    <property type="term" value="C:cell outer membrane"/>
    <property type="evidence" value="ECO:0007669"/>
    <property type="project" value="UniProtKB-SubCell"/>
</dbReference>
<reference evidence="8 9" key="1">
    <citation type="journal article" date="2011" name="Stand. Genomic Sci.">
        <title>Complete genome sequence of Bacteroides salanitronis type strain (BL78).</title>
        <authorList>
            <person name="Gronow S."/>
            <person name="Held B."/>
            <person name="Lucas S."/>
            <person name="Lapidus A."/>
            <person name="Del Rio T.G."/>
            <person name="Nolan M."/>
            <person name="Tice H."/>
            <person name="Deshpande S."/>
            <person name="Cheng J.F."/>
            <person name="Pitluck S."/>
            <person name="Liolios K."/>
            <person name="Pagani I."/>
            <person name="Ivanova N."/>
            <person name="Mavromatis K."/>
            <person name="Pati A."/>
            <person name="Tapia R."/>
            <person name="Han C."/>
            <person name="Goodwin L."/>
            <person name="Chen A."/>
            <person name="Palaniappan K."/>
            <person name="Land M."/>
            <person name="Hauser L."/>
            <person name="Chang Y.J."/>
            <person name="Jeffries C.D."/>
            <person name="Brambilla E.M."/>
            <person name="Rohde M."/>
            <person name="Goker M."/>
            <person name="Detter J.C."/>
            <person name="Woyke T."/>
            <person name="Bristow J."/>
            <person name="Markowitz V."/>
            <person name="Hugenholtz P."/>
            <person name="Kyrpides N.C."/>
            <person name="Klenk H.P."/>
            <person name="Eisen J.A."/>
        </authorList>
    </citation>
    <scope>NUCLEOTIDE SEQUENCE [LARGE SCALE GENOMIC DNA]</scope>
    <source>
        <strain evidence="8 9">DSM 18170</strain>
    </source>
</reference>
<organism evidence="8 9">
    <name type="scientific">Phocaeicola salanitronis (strain DSM 18170 / JCM 13657 / CCUG 60908 / BL78)</name>
    <name type="common">Bacteroides salanitronis</name>
    <dbReference type="NCBI Taxonomy" id="667015"/>
    <lineage>
        <taxon>Bacteria</taxon>
        <taxon>Pseudomonadati</taxon>
        <taxon>Bacteroidota</taxon>
        <taxon>Bacteroidia</taxon>
        <taxon>Bacteroidales</taxon>
        <taxon>Bacteroidaceae</taxon>
        <taxon>Phocaeicola</taxon>
    </lineage>
</organism>
<evidence type="ECO:0000256" key="3">
    <source>
        <dbReference type="ARBA" id="ARBA00022729"/>
    </source>
</evidence>
<protein>
    <submittedName>
        <fullName evidence="8">RagB/SusD domain-containing protein</fullName>
    </submittedName>
</protein>
<feature type="domain" description="SusD-like N-terminal" evidence="7">
    <location>
        <begin position="48"/>
        <end position="223"/>
    </location>
</feature>
<dbReference type="PROSITE" id="PS51257">
    <property type="entry name" value="PROKAR_LIPOPROTEIN"/>
    <property type="match status" value="1"/>
</dbReference>
<evidence type="ECO:0000256" key="1">
    <source>
        <dbReference type="ARBA" id="ARBA00004442"/>
    </source>
</evidence>
<sequence>MEGVIMKAKVQKIILTLSIGLFMVSCEDFLKETNKSGLSVDPFFTTKIGIESSLNACYSGARTFYGTEDGFGMTESGTDLFLRGGDNKANQLSDYTVDLNGSQSTVGNVWKNLYLSLNICNQTIALLPNEVLSEDENKSYEGQAKFWRAFYLWMITEIWGDVVLNLEPISGVVTEAHRSSVEEFYKVILDDLDTAITNLPAGKSTDGRVTQDVAKAFKARVCLTRACATNDQSLYDEAKTLALDLINSTRYSLYTNYEEMWDINNCDGGINKEAVFFVNYTSSDLSNNNFDVTATGVGNCGNVYFVMKYDKEAGMERDVLNGRPFQRCLPSKHLLQLYDENIDQRYKVAFKDTWYVNKAELSETDLATYPLMSVGDTAIYVMKRAATIGEKEWAAQRYRLLDVNDVYTSDGEPILRSQFVEMHKFADPTIAFNQAWCQRDAYVIRLPELYFIATEALMQNDKSAAVELINRFLVTRAIPGKEEEMKIAEDKLTIDFLLEERARELCGEQLRWFDLKRNNKLIEYVRAYNMDAKDNIQEYHMVRPIPQTQLDAVTNKDEFQQNPGYTK</sequence>
<evidence type="ECO:0000259" key="6">
    <source>
        <dbReference type="Pfam" id="PF07980"/>
    </source>
</evidence>
<feature type="domain" description="RagB/SusD" evidence="6">
    <location>
        <begin position="339"/>
        <end position="565"/>
    </location>
</feature>
<dbReference type="Pfam" id="PF14322">
    <property type="entry name" value="SusD-like_3"/>
    <property type="match status" value="1"/>
</dbReference>
<gene>
    <name evidence="8" type="ordered locus">Bacsa_1593</name>
</gene>
<name>F0R032_PHOSB</name>
<evidence type="ECO:0000313" key="9">
    <source>
        <dbReference type="Proteomes" id="UP000007486"/>
    </source>
</evidence>
<keyword evidence="3" id="KW-0732">Signal</keyword>
<comment type="subcellular location">
    <subcellularLocation>
        <location evidence="1">Cell outer membrane</location>
    </subcellularLocation>
</comment>
<accession>F0R032</accession>
<proteinExistence type="inferred from homology"/>
<dbReference type="KEGG" id="bsa:Bacsa_1593"/>
<evidence type="ECO:0000259" key="7">
    <source>
        <dbReference type="Pfam" id="PF14322"/>
    </source>
</evidence>